<reference evidence="2" key="1">
    <citation type="journal article" date="2020" name="Nature">
        <title>Giant virus diversity and host interactions through global metagenomics.</title>
        <authorList>
            <person name="Schulz F."/>
            <person name="Roux S."/>
            <person name="Paez-Espino D."/>
            <person name="Jungbluth S."/>
            <person name="Walsh D.A."/>
            <person name="Denef V.J."/>
            <person name="McMahon K.D."/>
            <person name="Konstantinidis K.T."/>
            <person name="Eloe-Fadrosh E.A."/>
            <person name="Kyrpides N.C."/>
            <person name="Woyke T."/>
        </authorList>
    </citation>
    <scope>NUCLEOTIDE SEQUENCE</scope>
    <source>
        <strain evidence="2">GVMAG-M-3300027759-42</strain>
    </source>
</reference>
<organism evidence="2">
    <name type="scientific">viral metagenome</name>
    <dbReference type="NCBI Taxonomy" id="1070528"/>
    <lineage>
        <taxon>unclassified sequences</taxon>
        <taxon>metagenomes</taxon>
        <taxon>organismal metagenomes</taxon>
    </lineage>
</organism>
<feature type="domain" description="Glycosyl transferase family 25" evidence="1">
    <location>
        <begin position="5"/>
        <end position="209"/>
    </location>
</feature>
<accession>A0A6C0LBL1</accession>
<dbReference type="Pfam" id="PF01755">
    <property type="entry name" value="Glyco_transf_25"/>
    <property type="match status" value="1"/>
</dbReference>
<dbReference type="EMBL" id="MN740448">
    <property type="protein sequence ID" value="QHU27014.1"/>
    <property type="molecule type" value="Genomic_DNA"/>
</dbReference>
<protein>
    <recommendedName>
        <fullName evidence="1">Glycosyl transferase family 25 domain-containing protein</fullName>
    </recommendedName>
</protein>
<dbReference type="InterPro" id="IPR002654">
    <property type="entry name" value="Glyco_trans_25"/>
</dbReference>
<dbReference type="AlphaFoldDB" id="A0A6C0LBL1"/>
<sequence length="253" mass="30075">MNKIDKIYYINLDRRPDRNTHFLNQCRQHNLPFSKIQRFQAIDGLTYNFTEDIYKMFVNCDYFRTLDFYRKNNMQEKYYKIAEELTRKIMGNQLSHFKIINDIVINNYEYGIVFQDDAKLNNNFVEYIDNLIENLPEDTELMNIGANMLADGSHVIPWDFEKDSEETIIIENINDYVGRLDKDMNPCSLAYIVTRKGARNLVEYFNTVGFLKATDFNFNHYLMSKNIFYSCRKIMATTEFQGSDVFELCNVPI</sequence>
<dbReference type="CDD" id="cd06532">
    <property type="entry name" value="Glyco_transf_25"/>
    <property type="match status" value="1"/>
</dbReference>
<evidence type="ECO:0000313" key="2">
    <source>
        <dbReference type="EMBL" id="QHU27014.1"/>
    </source>
</evidence>
<proteinExistence type="predicted"/>
<evidence type="ECO:0000259" key="1">
    <source>
        <dbReference type="Pfam" id="PF01755"/>
    </source>
</evidence>
<name>A0A6C0LBL1_9ZZZZ</name>